<dbReference type="EMBL" id="VSSQ01107094">
    <property type="protein sequence ID" value="MPN46432.1"/>
    <property type="molecule type" value="Genomic_DNA"/>
</dbReference>
<dbReference type="GO" id="GO:0005525">
    <property type="term" value="F:GTP binding"/>
    <property type="evidence" value="ECO:0007669"/>
    <property type="project" value="InterPro"/>
</dbReference>
<sequence>MEAFASTLDEVRYADILLHVVDASSPELFSHIAVCNELFEKLGAGATPQIVALNKADLCVGELPYVAGGVPISALTGAGVPELMAALTKELTAGHRVMEILLPYARGDLTERLHKETTILDEEYREDGIFFRLRCDAAWHGRLSEFSL</sequence>
<dbReference type="PANTHER" id="PTHR10229:SF0">
    <property type="entry name" value="GTP-BINDING PROTEIN 6-RELATED"/>
    <property type="match status" value="1"/>
</dbReference>
<dbReference type="InterPro" id="IPR016496">
    <property type="entry name" value="GTPase_HflX"/>
</dbReference>
<evidence type="ECO:0000259" key="1">
    <source>
        <dbReference type="PROSITE" id="PS51705"/>
    </source>
</evidence>
<accession>A0A645I6K2</accession>
<reference evidence="2" key="1">
    <citation type="submission" date="2019-08" db="EMBL/GenBank/DDBJ databases">
        <authorList>
            <person name="Kucharzyk K."/>
            <person name="Murdoch R.W."/>
            <person name="Higgins S."/>
            <person name="Loffler F."/>
        </authorList>
    </citation>
    <scope>NUCLEOTIDE SEQUENCE</scope>
</reference>
<protein>
    <submittedName>
        <fullName evidence="2">GTPase HflX</fullName>
    </submittedName>
</protein>
<evidence type="ECO:0000313" key="2">
    <source>
        <dbReference type="EMBL" id="MPN46432.1"/>
    </source>
</evidence>
<proteinExistence type="predicted"/>
<dbReference type="GO" id="GO:0005737">
    <property type="term" value="C:cytoplasm"/>
    <property type="evidence" value="ECO:0007669"/>
    <property type="project" value="TreeGrafter"/>
</dbReference>
<comment type="caution">
    <text evidence="2">The sequence shown here is derived from an EMBL/GenBank/DDBJ whole genome shotgun (WGS) entry which is preliminary data.</text>
</comment>
<name>A0A645I6K2_9ZZZZ</name>
<gene>
    <name evidence="2" type="primary">hflX_44</name>
    <name evidence="2" type="ORF">SDC9_194018</name>
</gene>
<dbReference type="PANTHER" id="PTHR10229">
    <property type="entry name" value="GTP-BINDING PROTEIN HFLX"/>
    <property type="match status" value="1"/>
</dbReference>
<dbReference type="Gene3D" id="3.40.50.300">
    <property type="entry name" value="P-loop containing nucleotide triphosphate hydrolases"/>
    <property type="match status" value="1"/>
</dbReference>
<dbReference type="AlphaFoldDB" id="A0A645I6K2"/>
<dbReference type="InterPro" id="IPR030394">
    <property type="entry name" value="G_HFLX_dom"/>
</dbReference>
<dbReference type="GO" id="GO:0043022">
    <property type="term" value="F:ribosome binding"/>
    <property type="evidence" value="ECO:0007669"/>
    <property type="project" value="TreeGrafter"/>
</dbReference>
<organism evidence="2">
    <name type="scientific">bioreactor metagenome</name>
    <dbReference type="NCBI Taxonomy" id="1076179"/>
    <lineage>
        <taxon>unclassified sequences</taxon>
        <taxon>metagenomes</taxon>
        <taxon>ecological metagenomes</taxon>
    </lineage>
</organism>
<dbReference type="InterPro" id="IPR027417">
    <property type="entry name" value="P-loop_NTPase"/>
</dbReference>
<dbReference type="PROSITE" id="PS51705">
    <property type="entry name" value="G_HFLX"/>
    <property type="match status" value="1"/>
</dbReference>
<dbReference type="SUPFAM" id="SSF52540">
    <property type="entry name" value="P-loop containing nucleoside triphosphate hydrolases"/>
    <property type="match status" value="1"/>
</dbReference>
<feature type="domain" description="Hflx-type G" evidence="1">
    <location>
        <begin position="1"/>
        <end position="95"/>
    </location>
</feature>